<dbReference type="InterPro" id="IPR007627">
    <property type="entry name" value="RNA_pol_sigma70_r2"/>
</dbReference>
<dbReference type="NCBIfam" id="TIGR02937">
    <property type="entry name" value="sigma70-ECF"/>
    <property type="match status" value="1"/>
</dbReference>
<keyword evidence="1" id="KW-0805">Transcription regulation</keyword>
<keyword evidence="2" id="KW-0731">Sigma factor</keyword>
<protein>
    <submittedName>
        <fullName evidence="7">Sigma-70 family RNA polymerase sigma factor</fullName>
    </submittedName>
</protein>
<dbReference type="AlphaFoldDB" id="A0AA47EKB3"/>
<gene>
    <name evidence="7" type="ORF">LL038_24345</name>
</gene>
<accession>A0AA47EKB3</accession>
<dbReference type="Pfam" id="PF04542">
    <property type="entry name" value="Sigma70_r2"/>
    <property type="match status" value="1"/>
</dbReference>
<evidence type="ECO:0000256" key="1">
    <source>
        <dbReference type="ARBA" id="ARBA00023015"/>
    </source>
</evidence>
<sequence>MIKNIFKISKENFKEIYEKNFNYVYSFVFLRLAANKEATEDIVQEIFISAMKGLINYKATSSYKTWLCGIAKNKIMNYYRDNIRKEGPNYVEELNYLVDNQDVEFMVINLETRKVILETLNKLKPIYKYVLILKYIDDYSVKDISKYLCKTPKSIDGILQRAKISFKKEYNKIAGDEYNKIEGDELYDKRG</sequence>
<dbReference type="PANTHER" id="PTHR43133">
    <property type="entry name" value="RNA POLYMERASE ECF-TYPE SIGMA FACTO"/>
    <property type="match status" value="1"/>
</dbReference>
<dbReference type="InterPro" id="IPR013249">
    <property type="entry name" value="RNA_pol_sigma70_r4_t2"/>
</dbReference>
<dbReference type="GO" id="GO:0006352">
    <property type="term" value="P:DNA-templated transcription initiation"/>
    <property type="evidence" value="ECO:0007669"/>
    <property type="project" value="InterPro"/>
</dbReference>
<proteinExistence type="predicted"/>
<keyword evidence="4" id="KW-0804">Transcription</keyword>
<dbReference type="Pfam" id="PF08281">
    <property type="entry name" value="Sigma70_r4_2"/>
    <property type="match status" value="1"/>
</dbReference>
<evidence type="ECO:0000256" key="4">
    <source>
        <dbReference type="ARBA" id="ARBA00023163"/>
    </source>
</evidence>
<name>A0AA47EKB3_9CLOT</name>
<evidence type="ECO:0000256" key="2">
    <source>
        <dbReference type="ARBA" id="ARBA00023082"/>
    </source>
</evidence>
<organism evidence="7 8">
    <name type="scientific">Clostridium estertheticum</name>
    <dbReference type="NCBI Taxonomy" id="238834"/>
    <lineage>
        <taxon>Bacteria</taxon>
        <taxon>Bacillati</taxon>
        <taxon>Bacillota</taxon>
        <taxon>Clostridia</taxon>
        <taxon>Eubacteriales</taxon>
        <taxon>Clostridiaceae</taxon>
        <taxon>Clostridium</taxon>
    </lineage>
</organism>
<dbReference type="EMBL" id="CP086239">
    <property type="protein sequence ID" value="WAG60606.1"/>
    <property type="molecule type" value="Genomic_DNA"/>
</dbReference>
<dbReference type="InterPro" id="IPR014284">
    <property type="entry name" value="RNA_pol_sigma-70_dom"/>
</dbReference>
<evidence type="ECO:0000313" key="7">
    <source>
        <dbReference type="EMBL" id="WAG60606.1"/>
    </source>
</evidence>
<reference evidence="7" key="1">
    <citation type="submission" date="2021-11" db="EMBL/GenBank/DDBJ databases">
        <title>Clostridia strains as spoilage organisms.</title>
        <authorList>
            <person name="Wambui J."/>
            <person name="Stevens M.J.A."/>
            <person name="Stephan R."/>
        </authorList>
    </citation>
    <scope>NUCLEOTIDE SEQUENCE</scope>
    <source>
        <strain evidence="7">CF009</strain>
    </source>
</reference>
<evidence type="ECO:0000259" key="6">
    <source>
        <dbReference type="Pfam" id="PF08281"/>
    </source>
</evidence>
<dbReference type="RefSeq" id="WP_216124004.1">
    <property type="nucleotide sequence ID" value="NZ_CP086239.1"/>
</dbReference>
<evidence type="ECO:0000259" key="5">
    <source>
        <dbReference type="Pfam" id="PF04542"/>
    </source>
</evidence>
<keyword evidence="3" id="KW-0238">DNA-binding</keyword>
<evidence type="ECO:0000256" key="3">
    <source>
        <dbReference type="ARBA" id="ARBA00023125"/>
    </source>
</evidence>
<feature type="domain" description="RNA polymerase sigma factor 70 region 4 type 2" evidence="6">
    <location>
        <begin position="115"/>
        <end position="163"/>
    </location>
</feature>
<dbReference type="PANTHER" id="PTHR43133:SF8">
    <property type="entry name" value="RNA POLYMERASE SIGMA FACTOR HI_1459-RELATED"/>
    <property type="match status" value="1"/>
</dbReference>
<dbReference type="GO" id="GO:0016987">
    <property type="term" value="F:sigma factor activity"/>
    <property type="evidence" value="ECO:0007669"/>
    <property type="project" value="UniProtKB-KW"/>
</dbReference>
<dbReference type="Proteomes" id="UP001164733">
    <property type="component" value="Chromosome"/>
</dbReference>
<dbReference type="InterPro" id="IPR039425">
    <property type="entry name" value="RNA_pol_sigma-70-like"/>
</dbReference>
<feature type="domain" description="RNA polymerase sigma-70 region 2" evidence="5">
    <location>
        <begin position="17"/>
        <end position="82"/>
    </location>
</feature>
<evidence type="ECO:0000313" key="8">
    <source>
        <dbReference type="Proteomes" id="UP001164733"/>
    </source>
</evidence>
<dbReference type="GO" id="GO:0003677">
    <property type="term" value="F:DNA binding"/>
    <property type="evidence" value="ECO:0007669"/>
    <property type="project" value="UniProtKB-KW"/>
</dbReference>